<proteinExistence type="predicted"/>
<evidence type="ECO:0000313" key="5">
    <source>
        <dbReference type="Proteomes" id="UP000302139"/>
    </source>
</evidence>
<evidence type="ECO:0000313" key="2">
    <source>
        <dbReference type="EMBL" id="GDY65410.1"/>
    </source>
</evidence>
<accession>A0A4D4LZ62</accession>
<reference evidence="3 4" key="1">
    <citation type="submission" date="2019-04" db="EMBL/GenBank/DDBJ databases">
        <title>Draft genome sequences of Streptomyces avermitilis ATCC 31267.</title>
        <authorList>
            <person name="Komaki H."/>
            <person name="Tamura T."/>
            <person name="Hosoyama A."/>
        </authorList>
    </citation>
    <scope>NUCLEOTIDE SEQUENCE [LARGE SCALE GENOMIC DNA]</scope>
    <source>
        <strain evidence="3 4">ATCC 31267</strain>
    </source>
</reference>
<dbReference type="EMBL" id="BJHX01000001">
    <property type="protein sequence ID" value="GDY65410.1"/>
    <property type="molecule type" value="Genomic_DNA"/>
</dbReference>
<organism evidence="2 5">
    <name type="scientific">Streptomyces avermitilis</name>
    <dbReference type="NCBI Taxonomy" id="33903"/>
    <lineage>
        <taxon>Bacteria</taxon>
        <taxon>Bacillati</taxon>
        <taxon>Actinomycetota</taxon>
        <taxon>Actinomycetes</taxon>
        <taxon>Kitasatosporales</taxon>
        <taxon>Streptomycetaceae</taxon>
        <taxon>Streptomyces</taxon>
    </lineage>
</organism>
<reference evidence="2 5" key="2">
    <citation type="submission" date="2019-04" db="EMBL/GenBank/DDBJ databases">
        <title>Draft genome sequences of Streptomyces avermitilis NBRC 14893.</title>
        <authorList>
            <person name="Komaki H."/>
            <person name="Tamura T."/>
            <person name="Hosoyama A."/>
        </authorList>
    </citation>
    <scope>NUCLEOTIDE SEQUENCE [LARGE SCALE GENOMIC DNA]</scope>
    <source>
        <strain evidence="2 5">NBRC 14893</strain>
    </source>
</reference>
<sequence>MREVARVVEVDGVAEVDLFQLVEDRGGVVQRAVEVDPLDPGARASTVMPVNGLAVVASLAATRSIPSVTERRYRSAVVSLSRCERMWGSSEGTVRAEQRRGAGERAQRPDINLG</sequence>
<dbReference type="Proteomes" id="UP000302139">
    <property type="component" value="Unassembled WGS sequence"/>
</dbReference>
<dbReference type="Proteomes" id="UP000299211">
    <property type="component" value="Unassembled WGS sequence"/>
</dbReference>
<comment type="caution">
    <text evidence="2">The sequence shown here is derived from an EMBL/GenBank/DDBJ whole genome shotgun (WGS) entry which is preliminary data.</text>
</comment>
<gene>
    <name evidence="2" type="ORF">SAV14893_048030</name>
    <name evidence="3" type="ORF">SAV31267_038680</name>
</gene>
<dbReference type="AlphaFoldDB" id="A0A4D4LZ62"/>
<feature type="region of interest" description="Disordered" evidence="1">
    <location>
        <begin position="88"/>
        <end position="114"/>
    </location>
</feature>
<dbReference type="EMBL" id="BJHY01000001">
    <property type="protein sequence ID" value="GDY74383.1"/>
    <property type="molecule type" value="Genomic_DNA"/>
</dbReference>
<name>A0A4D4LZ62_STRAX</name>
<protein>
    <submittedName>
        <fullName evidence="2">Uncharacterized protein</fullName>
    </submittedName>
</protein>
<evidence type="ECO:0000313" key="4">
    <source>
        <dbReference type="Proteomes" id="UP000299211"/>
    </source>
</evidence>
<evidence type="ECO:0000313" key="3">
    <source>
        <dbReference type="EMBL" id="GDY74383.1"/>
    </source>
</evidence>
<feature type="compositionally biased region" description="Basic and acidic residues" evidence="1">
    <location>
        <begin position="94"/>
        <end position="108"/>
    </location>
</feature>
<evidence type="ECO:0000256" key="1">
    <source>
        <dbReference type="SAM" id="MobiDB-lite"/>
    </source>
</evidence>